<dbReference type="SUPFAM" id="SSF48239">
    <property type="entry name" value="Terpenoid cyclases/Protein prenyltransferases"/>
    <property type="match status" value="1"/>
</dbReference>
<accession>A0A9X2S9Y6</accession>
<dbReference type="RefSeq" id="WP_257448989.1">
    <property type="nucleotide sequence ID" value="NZ_JANIPJ010000014.1"/>
</dbReference>
<dbReference type="Proteomes" id="UP001141950">
    <property type="component" value="Unassembled WGS sequence"/>
</dbReference>
<protein>
    <submittedName>
        <fullName evidence="1">Uncharacterized protein</fullName>
    </submittedName>
</protein>
<evidence type="ECO:0000313" key="1">
    <source>
        <dbReference type="EMBL" id="MCR2805969.1"/>
    </source>
</evidence>
<proteinExistence type="predicted"/>
<evidence type="ECO:0000313" key="2">
    <source>
        <dbReference type="Proteomes" id="UP001141950"/>
    </source>
</evidence>
<sequence length="373" mass="41702">MAGGNEEALESLSAMGDLFEGFFDWLADRYDPVSGGFYYAGSSAYLAKEPDIESTAQALTILDQTGLLTGMPVTVRRRLIAFLQRKQDPAGGYFWDEDPAMRQDEVMAARAIGYSRNALYKLGAEPLYPLPGGLTTAPSYMSSPSAYREWLKSIPLTNSWRGCDRLCGSQAYIKALPVEKQGDYVKEALRFFEETQDSATGLWGEGSLYVRVSGTFKLHTFYGAFRERMPRTDDIRRTVLHCLRTEEAIDMCYIRNPVDLMYYTKAAMDAEELAGFLKITLGNMGRLLRPDGGFSRELAHSPAAPNVAQVKDGEYYPDMPEPVRLGLGLLEGDMNAGTQAVRIREWCHKLAGLPAPKWKVDDVRFFERFHAGV</sequence>
<gene>
    <name evidence="1" type="ORF">NQZ67_18965</name>
</gene>
<dbReference type="AlphaFoldDB" id="A0A9X2S9Y6"/>
<comment type="caution">
    <text evidence="1">The sequence shown here is derived from an EMBL/GenBank/DDBJ whole genome shotgun (WGS) entry which is preliminary data.</text>
</comment>
<reference evidence="1" key="1">
    <citation type="submission" date="2022-08" db="EMBL/GenBank/DDBJ databases">
        <title>The genomic sequence of strain Paenibacillus sp. SCIV0701.</title>
        <authorList>
            <person name="Zhao H."/>
        </authorList>
    </citation>
    <scope>NUCLEOTIDE SEQUENCE</scope>
    <source>
        <strain evidence="1">SCIV0701</strain>
    </source>
</reference>
<dbReference type="InterPro" id="IPR008930">
    <property type="entry name" value="Terpenoid_cyclase/PrenylTrfase"/>
</dbReference>
<keyword evidence="2" id="KW-1185">Reference proteome</keyword>
<dbReference type="EMBL" id="JANIPJ010000014">
    <property type="protein sequence ID" value="MCR2805969.1"/>
    <property type="molecule type" value="Genomic_DNA"/>
</dbReference>
<name>A0A9X2S9Y6_9BACL</name>
<organism evidence="1 2">
    <name type="scientific">Paenibacillus soyae</name>
    <dbReference type="NCBI Taxonomy" id="2969249"/>
    <lineage>
        <taxon>Bacteria</taxon>
        <taxon>Bacillati</taxon>
        <taxon>Bacillota</taxon>
        <taxon>Bacilli</taxon>
        <taxon>Bacillales</taxon>
        <taxon>Paenibacillaceae</taxon>
        <taxon>Paenibacillus</taxon>
    </lineage>
</organism>